<name>A0A809SK63_9BACT</name>
<keyword evidence="3" id="KW-1185">Reference proteome</keyword>
<organism evidence="2 3">
    <name type="scientific">Mycoplasmopsis felis</name>
    <dbReference type="NCBI Taxonomy" id="33923"/>
    <lineage>
        <taxon>Bacteria</taxon>
        <taxon>Bacillati</taxon>
        <taxon>Mycoplasmatota</taxon>
        <taxon>Mycoplasmoidales</taxon>
        <taxon>Metamycoplasmataceae</taxon>
        <taxon>Mycoplasmopsis</taxon>
    </lineage>
</organism>
<evidence type="ECO:0000313" key="2">
    <source>
        <dbReference type="EMBL" id="BBU47686.1"/>
    </source>
</evidence>
<dbReference type="PANTHER" id="PTHR43741">
    <property type="entry name" value="FMN-DEPENDENT NADH-AZOREDUCTASE 1"/>
    <property type="match status" value="1"/>
</dbReference>
<reference evidence="2 3" key="1">
    <citation type="submission" date="2020-01" db="EMBL/GenBank/DDBJ databases">
        <title>Complete genome sequence of Mycoplasma felis strain Myco-2.</title>
        <authorList>
            <person name="Kinoshita Y."/>
            <person name="Niwa H."/>
            <person name="Uchida-Fujii E."/>
            <person name="Nukada T."/>
        </authorList>
    </citation>
    <scope>NUCLEOTIDE SEQUENCE [LARGE SCALE GENOMIC DNA]</scope>
    <source>
        <strain evidence="2 3">Myco-2</strain>
    </source>
</reference>
<dbReference type="SUPFAM" id="SSF52218">
    <property type="entry name" value="Flavoproteins"/>
    <property type="match status" value="1"/>
</dbReference>
<dbReference type="Pfam" id="PF02525">
    <property type="entry name" value="Flavodoxin_2"/>
    <property type="match status" value="1"/>
</dbReference>
<protein>
    <submittedName>
        <fullName evidence="2">FMN-dependent NADH-azoreductase</fullName>
    </submittedName>
</protein>
<dbReference type="EMBL" id="AP022325">
    <property type="protein sequence ID" value="BBU47686.1"/>
    <property type="molecule type" value="Genomic_DNA"/>
</dbReference>
<dbReference type="GeneID" id="89496616"/>
<dbReference type="PANTHER" id="PTHR43741:SF4">
    <property type="entry name" value="FMN-DEPENDENT NADH:QUINONE OXIDOREDUCTASE"/>
    <property type="match status" value="1"/>
</dbReference>
<dbReference type="InterPro" id="IPR050104">
    <property type="entry name" value="FMN-dep_NADH:Q_OxRdtase_AzoR1"/>
</dbReference>
<sequence>MKKVLILEGNLVKDPNISYTHATLNVLDEYLLNSKEYEVQRYDLNTTHSETYLTKNNIPNYWNEIDADFWINKLKETDLLILSSSMVNFASPVVVKNFIDSICVADKTFSYKYSKKGDAIGLLTNLSVILITSQGAPEGWYQWGNHKEWLKGTFNFLGAKSIKTLSIDGTKVKPISDIKPIQYAQDIKEKLIELIK</sequence>
<accession>A0A809SK63</accession>
<dbReference type="RefSeq" id="WP_036430044.1">
    <property type="nucleotide sequence ID" value="NZ_AP022325.1"/>
</dbReference>
<evidence type="ECO:0000259" key="1">
    <source>
        <dbReference type="Pfam" id="PF02525"/>
    </source>
</evidence>
<evidence type="ECO:0000313" key="3">
    <source>
        <dbReference type="Proteomes" id="UP000464317"/>
    </source>
</evidence>
<dbReference type="InterPro" id="IPR029039">
    <property type="entry name" value="Flavoprotein-like_sf"/>
</dbReference>
<dbReference type="AlphaFoldDB" id="A0A809SK63"/>
<proteinExistence type="predicted"/>
<dbReference type="NCBIfam" id="NF002370">
    <property type="entry name" value="PRK01355.1"/>
    <property type="match status" value="1"/>
</dbReference>
<feature type="domain" description="Flavodoxin-like fold" evidence="1">
    <location>
        <begin position="2"/>
        <end position="190"/>
    </location>
</feature>
<dbReference type="InterPro" id="IPR003680">
    <property type="entry name" value="Flavodoxin_fold"/>
</dbReference>
<dbReference type="Proteomes" id="UP000464317">
    <property type="component" value="Chromosome"/>
</dbReference>
<gene>
    <name evidence="2" type="primary">azoR</name>
    <name evidence="2" type="ORF">JPM2_3790</name>
</gene>
<dbReference type="KEGG" id="mfel:JPM2_3790"/>
<dbReference type="Gene3D" id="3.40.50.360">
    <property type="match status" value="1"/>
</dbReference>